<feature type="compositionally biased region" description="Polar residues" evidence="3">
    <location>
        <begin position="324"/>
        <end position="336"/>
    </location>
</feature>
<dbReference type="PANTHER" id="PTHR10026">
    <property type="entry name" value="CYCLIN"/>
    <property type="match status" value="1"/>
</dbReference>
<organism evidence="5 6">
    <name type="scientific">Exaiptasia diaphana</name>
    <name type="common">Tropical sea anemone</name>
    <name type="synonym">Aiptasia pulchella</name>
    <dbReference type="NCBI Taxonomy" id="2652724"/>
    <lineage>
        <taxon>Eukaryota</taxon>
        <taxon>Metazoa</taxon>
        <taxon>Cnidaria</taxon>
        <taxon>Anthozoa</taxon>
        <taxon>Hexacorallia</taxon>
        <taxon>Actiniaria</taxon>
        <taxon>Aiptasiidae</taxon>
        <taxon>Exaiptasia</taxon>
    </lineage>
</organism>
<name>A0A913XK56_EXADI</name>
<feature type="region of interest" description="Disordered" evidence="3">
    <location>
        <begin position="454"/>
        <end position="523"/>
    </location>
</feature>
<evidence type="ECO:0000256" key="1">
    <source>
        <dbReference type="ARBA" id="ARBA00023127"/>
    </source>
</evidence>
<dbReference type="InterPro" id="IPR036915">
    <property type="entry name" value="Cyclin-like_sf"/>
</dbReference>
<dbReference type="Pfam" id="PF21797">
    <property type="entry name" value="CycT2-like_C"/>
    <property type="match status" value="1"/>
</dbReference>
<dbReference type="EnsemblMetazoa" id="XM_021049928.2">
    <property type="protein sequence ID" value="XP_020905587.1"/>
    <property type="gene ID" value="LOC110243791"/>
</dbReference>
<dbReference type="AlphaFoldDB" id="A0A913XK56"/>
<keyword evidence="1 2" id="KW-0195">Cyclin</keyword>
<proteinExistence type="inferred from homology"/>
<feature type="domain" description="Cyclin-like" evidence="4">
    <location>
        <begin position="142"/>
        <end position="235"/>
    </location>
</feature>
<dbReference type="RefSeq" id="XP_020905587.1">
    <property type="nucleotide sequence ID" value="XM_021049928.2"/>
</dbReference>
<reference evidence="5" key="1">
    <citation type="submission" date="2022-11" db="UniProtKB">
        <authorList>
            <consortium name="EnsemblMetazoa"/>
        </authorList>
    </citation>
    <scope>IDENTIFICATION</scope>
</reference>
<dbReference type="Proteomes" id="UP000887567">
    <property type="component" value="Unplaced"/>
</dbReference>
<dbReference type="OMA" id="RYIGCEL"/>
<feature type="region of interest" description="Disordered" evidence="3">
    <location>
        <begin position="250"/>
        <end position="336"/>
    </location>
</feature>
<dbReference type="GeneID" id="110243791"/>
<sequence length="523" mass="57853">MPVWLFSQEGLLRTPSRLDGIDYSTECRYRKEGTRFIVECGNKMGLRYDTMATGAVYFHRFYMIQSFKNFSRWVTGAACLFLAGKVEETPKKCRDIIKTAKTLLTDPQFEAFGEDPKEEVMIYERVLLQTIKFDLQVDHPYSCLLKFGKALKGDREKLNKLVQMAWTFINDSLSTTLCLKYRPEVIAVSMLALAAKLNNHDLQSATGSQAKHWWTSFAKNVSEVTVNEIIDLMLVFYGYKKKEKEKERILEDTSAGSSAASSPSVTYSPPVKKRKQLPLPVESKPKADSKTEIKQAPLPSAIPPSVSSSTQLQVENISPVPPLSTRQPPTTTMEPSRLVQTLDTSFKSKASSDVSSISTTLTNTQFTNSMYGATMSGVPLVTVGSYMTNLHYQGSQGLPMGTLYTGQSYISTTQGVTLPMQYPPAQLQAPQPSGYPPMPSGGNMYGIPPGNLGAVQNPSSFGGDPARGMGQPPQPRHPPPVPPAQLLQMPQGHPHSRAEFTWPRQFGVPPQNQPPMRGGWMPR</sequence>
<dbReference type="GO" id="GO:0016538">
    <property type="term" value="F:cyclin-dependent protein serine/threonine kinase regulator activity"/>
    <property type="evidence" value="ECO:0007669"/>
    <property type="project" value="InterPro"/>
</dbReference>
<dbReference type="Pfam" id="PF00134">
    <property type="entry name" value="Cyclin_N"/>
    <property type="match status" value="1"/>
</dbReference>
<dbReference type="InterPro" id="IPR013763">
    <property type="entry name" value="Cyclin-like_dom"/>
</dbReference>
<protein>
    <recommendedName>
        <fullName evidence="4">Cyclin-like domain-containing protein</fullName>
    </recommendedName>
</protein>
<dbReference type="GO" id="GO:0006357">
    <property type="term" value="P:regulation of transcription by RNA polymerase II"/>
    <property type="evidence" value="ECO:0007669"/>
    <property type="project" value="InterPro"/>
</dbReference>
<dbReference type="FunFam" id="1.10.472.10:FF:000021">
    <property type="entry name" value="Cyclin-K (Predicted)"/>
    <property type="match status" value="1"/>
</dbReference>
<dbReference type="InterPro" id="IPR006671">
    <property type="entry name" value="Cyclin_N"/>
</dbReference>
<dbReference type="SUPFAM" id="SSF47954">
    <property type="entry name" value="Cyclin-like"/>
    <property type="match status" value="2"/>
</dbReference>
<evidence type="ECO:0000313" key="6">
    <source>
        <dbReference type="Proteomes" id="UP000887567"/>
    </source>
</evidence>
<feature type="compositionally biased region" description="Low complexity" evidence="3">
    <location>
        <begin position="254"/>
        <end position="270"/>
    </location>
</feature>
<accession>A0A913XK56</accession>
<dbReference type="OrthoDB" id="25002at2759"/>
<feature type="compositionally biased region" description="Pro residues" evidence="3">
    <location>
        <begin position="472"/>
        <end position="483"/>
    </location>
</feature>
<dbReference type="Gene3D" id="1.10.472.10">
    <property type="entry name" value="Cyclin-like"/>
    <property type="match status" value="2"/>
</dbReference>
<evidence type="ECO:0000256" key="3">
    <source>
        <dbReference type="SAM" id="MobiDB-lite"/>
    </source>
</evidence>
<evidence type="ECO:0000256" key="2">
    <source>
        <dbReference type="RuleBase" id="RU000383"/>
    </source>
</evidence>
<dbReference type="InterPro" id="IPR043198">
    <property type="entry name" value="Cyclin/Ssn8"/>
</dbReference>
<dbReference type="KEGG" id="epa:110243791"/>
<comment type="similarity">
    <text evidence="2">Belongs to the cyclin family.</text>
</comment>
<dbReference type="SMART" id="SM00385">
    <property type="entry name" value="CYCLIN"/>
    <property type="match status" value="2"/>
</dbReference>
<feature type="domain" description="Cyclin-like" evidence="4">
    <location>
        <begin position="35"/>
        <end position="129"/>
    </location>
</feature>
<feature type="compositionally biased region" description="Basic and acidic residues" evidence="3">
    <location>
        <begin position="283"/>
        <end position="293"/>
    </location>
</feature>
<evidence type="ECO:0000259" key="4">
    <source>
        <dbReference type="SMART" id="SM00385"/>
    </source>
</evidence>
<keyword evidence="6" id="KW-1185">Reference proteome</keyword>
<dbReference type="CDD" id="cd20531">
    <property type="entry name" value="CYCLIN_CCNK_rpt2"/>
    <property type="match status" value="1"/>
</dbReference>
<dbReference type="CDD" id="cd20530">
    <property type="entry name" value="CYCLIN_CCNK_rpt1"/>
    <property type="match status" value="1"/>
</dbReference>
<feature type="compositionally biased region" description="Polar residues" evidence="3">
    <location>
        <begin position="305"/>
        <end position="316"/>
    </location>
</feature>
<evidence type="ECO:0000313" key="5">
    <source>
        <dbReference type="EnsemblMetazoa" id="XP_020905587.1"/>
    </source>
</evidence>